<reference evidence="3 4" key="1">
    <citation type="submission" date="2017-01" db="EMBL/GenBank/DDBJ databases">
        <authorList>
            <person name="Mah S.A."/>
            <person name="Swanson W.J."/>
            <person name="Moy G.W."/>
            <person name="Vacquier V.D."/>
        </authorList>
    </citation>
    <scope>NUCLEOTIDE SEQUENCE [LARGE SCALE GENOMIC DNA]</scope>
    <source>
        <strain evidence="3 4">M9</strain>
    </source>
</reference>
<sequence length="271" mass="31352">MSEAIADNAEVDIAEWVQRVSVRGEPLAKVPQDLYIPPDALEVFLETFEGPLDLLLYLIKKQNLDILDIPIAEITKQYMQYIELMREMRWELAAEYLLMAAMLAEIKSRMLLPRPASIDEEDDPRADLVRRLQEYERYRQAAEDIDQLPRLEREIFPLHIEPPPLEITPPLPDVELEALLRALREVLAKAEMFTHHHIQREPLSVRERMSRILEAVNSQEHVPFLSLFTVEEGRRGVVVTFLAILELVKEHIIECIQADSYAPLYLRAAAA</sequence>
<keyword evidence="2" id="KW-0132">Cell division</keyword>
<dbReference type="Proteomes" id="UP000223759">
    <property type="component" value="Unassembled WGS sequence"/>
</dbReference>
<gene>
    <name evidence="2" type="primary">scpA</name>
    <name evidence="3" type="ORF">SAMN05216526_1814</name>
</gene>
<protein>
    <recommendedName>
        <fullName evidence="1 2">Segregation and condensation protein A</fullName>
    </recommendedName>
</protein>
<comment type="function">
    <text evidence="2">Participates in chromosomal partition during cell division. May act via the formation of a condensin-like complex containing Smc and ScpB that pull DNA away from mid-cell into both cell halves.</text>
</comment>
<dbReference type="OrthoDB" id="9811016at2"/>
<keyword evidence="4" id="KW-1185">Reference proteome</keyword>
<evidence type="ECO:0000313" key="3">
    <source>
        <dbReference type="EMBL" id="SIT73129.1"/>
    </source>
</evidence>
<proteinExistence type="inferred from homology"/>
<comment type="subcellular location">
    <subcellularLocation>
        <location evidence="2">Cytoplasm</location>
    </subcellularLocation>
    <text evidence="2">Associated with two foci at the outer edges of the nucleoid region in young cells, and at four foci within both cell halves in older cells.</text>
</comment>
<dbReference type="GO" id="GO:0051301">
    <property type="term" value="P:cell division"/>
    <property type="evidence" value="ECO:0007669"/>
    <property type="project" value="UniProtKB-KW"/>
</dbReference>
<dbReference type="AlphaFoldDB" id="A0A1R3W699"/>
<dbReference type="PANTHER" id="PTHR33969:SF2">
    <property type="entry name" value="SEGREGATION AND CONDENSATION PROTEIN A"/>
    <property type="match status" value="1"/>
</dbReference>
<dbReference type="STRING" id="233100.SAMN05216526_1814"/>
<dbReference type="InterPro" id="IPR003768">
    <property type="entry name" value="ScpA"/>
</dbReference>
<dbReference type="HAMAP" id="MF_01805">
    <property type="entry name" value="ScpA"/>
    <property type="match status" value="1"/>
</dbReference>
<keyword evidence="2" id="KW-0131">Cell cycle</keyword>
<dbReference type="GO" id="GO:0005737">
    <property type="term" value="C:cytoplasm"/>
    <property type="evidence" value="ECO:0007669"/>
    <property type="project" value="UniProtKB-SubCell"/>
</dbReference>
<dbReference type="Gene3D" id="6.10.250.2410">
    <property type="match status" value="1"/>
</dbReference>
<dbReference type="RefSeq" id="WP_076756191.1">
    <property type="nucleotide sequence ID" value="NZ_CP023018.1"/>
</dbReference>
<comment type="similarity">
    <text evidence="2">Belongs to the ScpA family.</text>
</comment>
<accession>A0A1R3W699</accession>
<organism evidence="3 4">
    <name type="scientific">Ectothiorhodosinus mongolicus</name>
    <dbReference type="NCBI Taxonomy" id="233100"/>
    <lineage>
        <taxon>Bacteria</taxon>
        <taxon>Pseudomonadati</taxon>
        <taxon>Pseudomonadota</taxon>
        <taxon>Gammaproteobacteria</taxon>
        <taxon>Chromatiales</taxon>
        <taxon>Ectothiorhodospiraceae</taxon>
        <taxon>Ectothiorhodosinus</taxon>
    </lineage>
</organism>
<keyword evidence="2" id="KW-0159">Chromosome partition</keyword>
<name>A0A1R3W699_9GAMM</name>
<comment type="subunit">
    <text evidence="2">Component of a cohesin-like complex composed of ScpA, ScpB and the Smc homodimer, in which ScpA and ScpB bind to the head domain of Smc. The presence of the three proteins is required for the association of the complex with DNA.</text>
</comment>
<dbReference type="EMBL" id="FTPK01000003">
    <property type="protein sequence ID" value="SIT73129.1"/>
    <property type="molecule type" value="Genomic_DNA"/>
</dbReference>
<evidence type="ECO:0000256" key="2">
    <source>
        <dbReference type="HAMAP-Rule" id="MF_01805"/>
    </source>
</evidence>
<dbReference type="GO" id="GO:0007059">
    <property type="term" value="P:chromosome segregation"/>
    <property type="evidence" value="ECO:0007669"/>
    <property type="project" value="UniProtKB-UniRule"/>
</dbReference>
<dbReference type="GO" id="GO:0006260">
    <property type="term" value="P:DNA replication"/>
    <property type="evidence" value="ECO:0007669"/>
    <property type="project" value="UniProtKB-UniRule"/>
</dbReference>
<evidence type="ECO:0000313" key="4">
    <source>
        <dbReference type="Proteomes" id="UP000223759"/>
    </source>
</evidence>
<keyword evidence="2" id="KW-0963">Cytoplasm</keyword>
<dbReference type="Pfam" id="PF02616">
    <property type="entry name" value="SMC_ScpA"/>
    <property type="match status" value="1"/>
</dbReference>
<evidence type="ECO:0000256" key="1">
    <source>
        <dbReference type="ARBA" id="ARBA00044777"/>
    </source>
</evidence>
<dbReference type="PANTHER" id="PTHR33969">
    <property type="entry name" value="SEGREGATION AND CONDENSATION PROTEIN A"/>
    <property type="match status" value="1"/>
</dbReference>